<name>K0IVK2_AMPXN</name>
<evidence type="ECO:0000259" key="3">
    <source>
        <dbReference type="Pfam" id="PF14257"/>
    </source>
</evidence>
<dbReference type="HOGENOM" id="CLU_046535_2_0_9"/>
<evidence type="ECO:0000256" key="1">
    <source>
        <dbReference type="SAM" id="Phobius"/>
    </source>
</evidence>
<protein>
    <recommendedName>
        <fullName evidence="3">DUF4349 domain-containing protein</fullName>
    </recommendedName>
</protein>
<accession>K0IVK2</accession>
<keyword evidence="1" id="KW-1133">Transmembrane helix</keyword>
<dbReference type="InterPro" id="IPR025645">
    <property type="entry name" value="DUF4349"/>
</dbReference>
<dbReference type="PROSITE" id="PS51257">
    <property type="entry name" value="PROKAR_LIPOPROTEIN"/>
    <property type="match status" value="1"/>
</dbReference>
<dbReference type="eggNOG" id="COG3206">
    <property type="taxonomic scope" value="Bacteria"/>
</dbReference>
<dbReference type="OrthoDB" id="5381491at2"/>
<evidence type="ECO:0000256" key="2">
    <source>
        <dbReference type="SAM" id="SignalP"/>
    </source>
</evidence>
<reference evidence="4 5" key="1">
    <citation type="submission" date="2011-01" db="EMBL/GenBank/DDBJ databases">
        <title>Whole genome sequence of Amphibacillus xylinus NBRC 15112.</title>
        <authorList>
            <person name="Nakazawa H."/>
            <person name="Katano Y."/>
            <person name="Nakamura S."/>
            <person name="Sasagawa M."/>
            <person name="Fukada J."/>
            <person name="Arai T."/>
            <person name="Sasakura N."/>
            <person name="Mochizuki D."/>
            <person name="Hosoyama A."/>
            <person name="Harada K."/>
            <person name="Horikawa H."/>
            <person name="Kato Y."/>
            <person name="Harada T."/>
            <person name="Sasaki K."/>
            <person name="Sekiguchi M."/>
            <person name="Hodoyama M."/>
            <person name="Nishiko R."/>
            <person name="Narita H."/>
            <person name="Hanamaki A."/>
            <person name="Hata C."/>
            <person name="Konno Y."/>
            <person name="Niimura Y."/>
            <person name="Yamazaki S."/>
            <person name="Fujita N."/>
        </authorList>
    </citation>
    <scope>NUCLEOTIDE SEQUENCE [LARGE SCALE GENOMIC DNA]</scope>
    <source>
        <strain evidence="5">ATCC 51415 / DSM 6626 / JCM 7361 / LMG 17667 / NBRC 15112 / Ep01</strain>
    </source>
</reference>
<sequence>MKRIMFGLVVLSLLLFGCSSHEARDSESSYDMSVSEGGMIESDMSIGSTGSLPIDPIEPTAPDLKQLENVNRRIIYNAYLELEVKQYLEVVSSIEQTVNEMNGYVVSNQTSLLDDELHYGHLTLRIPQESLNLFFDFLDGHDQIYIQHRDLVGEDVTEQYVDLETRLKSRQELEARLLAFMEEAKSTEDLLNISRDLSNVQYEIEMIKGQMNYINNRADLATVELNLTELQTEFAHEQNLNVWERTKEQWLISYNNLLIGATNLFVFIVGNLPILIVIAAIGGLIYFGYRRKNNRNTSE</sequence>
<dbReference type="KEGG" id="axl:AXY_03130"/>
<dbReference type="Pfam" id="PF14257">
    <property type="entry name" value="DUF4349"/>
    <property type="match status" value="1"/>
</dbReference>
<feature type="chain" id="PRO_5038827961" description="DUF4349 domain-containing protein" evidence="2">
    <location>
        <begin position="24"/>
        <end position="299"/>
    </location>
</feature>
<keyword evidence="1" id="KW-0472">Membrane</keyword>
<keyword evidence="5" id="KW-1185">Reference proteome</keyword>
<gene>
    <name evidence="4" type="ordered locus">AXY_03130</name>
</gene>
<proteinExistence type="predicted"/>
<feature type="transmembrane region" description="Helical" evidence="1">
    <location>
        <begin position="264"/>
        <end position="289"/>
    </location>
</feature>
<evidence type="ECO:0000313" key="4">
    <source>
        <dbReference type="EMBL" id="BAM46445.1"/>
    </source>
</evidence>
<dbReference type="AlphaFoldDB" id="K0IVK2"/>
<keyword evidence="1" id="KW-0812">Transmembrane</keyword>
<organism evidence="4 5">
    <name type="scientific">Amphibacillus xylanus (strain ATCC 51415 / DSM 6626 / JCM 7361 / LMG 17667 / NBRC 15112 / Ep01)</name>
    <dbReference type="NCBI Taxonomy" id="698758"/>
    <lineage>
        <taxon>Bacteria</taxon>
        <taxon>Bacillati</taxon>
        <taxon>Bacillota</taxon>
        <taxon>Bacilli</taxon>
        <taxon>Bacillales</taxon>
        <taxon>Bacillaceae</taxon>
        <taxon>Amphibacillus</taxon>
    </lineage>
</organism>
<dbReference type="Proteomes" id="UP000006294">
    <property type="component" value="Chromosome"/>
</dbReference>
<feature type="signal peptide" evidence="2">
    <location>
        <begin position="1"/>
        <end position="23"/>
    </location>
</feature>
<dbReference type="EMBL" id="AP012050">
    <property type="protein sequence ID" value="BAM46445.1"/>
    <property type="molecule type" value="Genomic_DNA"/>
</dbReference>
<feature type="domain" description="DUF4349" evidence="3">
    <location>
        <begin position="72"/>
        <end position="285"/>
    </location>
</feature>
<evidence type="ECO:0000313" key="5">
    <source>
        <dbReference type="Proteomes" id="UP000006294"/>
    </source>
</evidence>
<keyword evidence="2" id="KW-0732">Signal</keyword>
<dbReference type="STRING" id="698758.AXY_03130"/>
<dbReference type="RefSeq" id="WP_015009051.1">
    <property type="nucleotide sequence ID" value="NC_018704.1"/>
</dbReference>